<evidence type="ECO:0008006" key="3">
    <source>
        <dbReference type="Google" id="ProtNLM"/>
    </source>
</evidence>
<dbReference type="Pfam" id="PF14281">
    <property type="entry name" value="PDDEXK_4"/>
    <property type="match status" value="1"/>
</dbReference>
<accession>A0A0D0HLD8</accession>
<protein>
    <recommendedName>
        <fullName evidence="3">PD-(D/E)XK nuclease superfamily protein</fullName>
    </recommendedName>
</protein>
<organism evidence="1 2">
    <name type="scientific">Anoxybacillus ayderensis</name>
    <dbReference type="NCBI Taxonomy" id="265546"/>
    <lineage>
        <taxon>Bacteria</taxon>
        <taxon>Bacillati</taxon>
        <taxon>Bacillota</taxon>
        <taxon>Bacilli</taxon>
        <taxon>Bacillales</taxon>
        <taxon>Anoxybacillaceae</taxon>
        <taxon>Anoxybacillus</taxon>
    </lineage>
</organism>
<dbReference type="RefSeq" id="WP_042535428.1">
    <property type="nucleotide sequence ID" value="NZ_JXTG01000009.1"/>
</dbReference>
<comment type="caution">
    <text evidence="1">The sequence shown here is derived from an EMBL/GenBank/DDBJ whole genome shotgun (WGS) entry which is preliminary data.</text>
</comment>
<evidence type="ECO:0000313" key="1">
    <source>
        <dbReference type="EMBL" id="KIP20954.1"/>
    </source>
</evidence>
<gene>
    <name evidence="1" type="ORF">JV16_01856</name>
</gene>
<proteinExistence type="predicted"/>
<evidence type="ECO:0000313" key="2">
    <source>
        <dbReference type="Proteomes" id="UP000032047"/>
    </source>
</evidence>
<dbReference type="AlphaFoldDB" id="A0A0D0HLD8"/>
<dbReference type="Proteomes" id="UP000032047">
    <property type="component" value="Unassembled WGS sequence"/>
</dbReference>
<keyword evidence="2" id="KW-1185">Reference proteome</keyword>
<dbReference type="InterPro" id="IPR029470">
    <property type="entry name" value="PDDEXK_4"/>
</dbReference>
<reference evidence="1 2" key="1">
    <citation type="submission" date="2015-01" db="EMBL/GenBank/DDBJ databases">
        <title>Genome sequence of Anoxybacillus ayderensis strain AB04.</title>
        <authorList>
            <person name="Belduz A.O."/>
            <person name="Canakci S."/>
            <person name="Chan K.-G."/>
            <person name="Kahar U.M."/>
            <person name="Yaakob A.S."/>
            <person name="Chan C.S."/>
            <person name="Goh K.M."/>
        </authorList>
    </citation>
    <scope>NUCLEOTIDE SEQUENCE [LARGE SCALE GENOMIC DNA]</scope>
    <source>
        <strain evidence="1 2">AB04</strain>
    </source>
</reference>
<sequence>MNKPNLFSYATSELSQDAFLCWLIDWANHEFSEINPPLHDIGKSFIEAIFQKHGQLCPNIEHISITRQVDGLDILAVINHKYAILIEDKTYTRDHTNQLARYRAAVEKRGYHYQLPIYYKIGNQSNYDTVEAAGYKPFLRKDMLAILQEGYKRNITDSIFNDYYQHLLSIEEAYNKYKTAPLNEWKGLAWQGFYSELQNAGILGEWDYVSNPQGGFYGFWWHWKNGGDCQLYLQLEQEKLCVKIEVADKEKRAYLRTNWCQKVLEKSRDFQLHVKKPSRFGNGRYMTVAVLENYIITNKDGILDLTSTIDVLKRAEKLLDALTAVRTKQ</sequence>
<dbReference type="PATRIC" id="fig|265546.4.peg.1853"/>
<name>A0A0D0HLD8_9BACL</name>
<dbReference type="EMBL" id="JXTG01000009">
    <property type="protein sequence ID" value="KIP20954.1"/>
    <property type="molecule type" value="Genomic_DNA"/>
</dbReference>